<dbReference type="InterPro" id="IPR036942">
    <property type="entry name" value="Beta-barrel_TonB_sf"/>
</dbReference>
<feature type="domain" description="TonB-dependent receptor plug" evidence="8">
    <location>
        <begin position="174"/>
        <end position="280"/>
    </location>
</feature>
<dbReference type="InterPro" id="IPR023996">
    <property type="entry name" value="TonB-dep_OMP_SusC/RagA"/>
</dbReference>
<keyword evidence="3 7" id="KW-1134">Transmembrane beta strand</keyword>
<evidence type="ECO:0000256" key="2">
    <source>
        <dbReference type="ARBA" id="ARBA00022448"/>
    </source>
</evidence>
<dbReference type="Pfam" id="PF07715">
    <property type="entry name" value="Plug"/>
    <property type="match status" value="1"/>
</dbReference>
<protein>
    <submittedName>
        <fullName evidence="9">TonB-linked SusC/RagA family outer membrane protein</fullName>
    </submittedName>
</protein>
<dbReference type="InterPro" id="IPR008969">
    <property type="entry name" value="CarboxyPept-like_regulatory"/>
</dbReference>
<dbReference type="FunFam" id="2.60.40.1120:FF:000003">
    <property type="entry name" value="Outer membrane protein Omp121"/>
    <property type="match status" value="1"/>
</dbReference>
<evidence type="ECO:0000256" key="5">
    <source>
        <dbReference type="ARBA" id="ARBA00023136"/>
    </source>
</evidence>
<dbReference type="Gene3D" id="2.40.170.20">
    <property type="entry name" value="TonB-dependent receptor, beta-barrel domain"/>
    <property type="match status" value="1"/>
</dbReference>
<keyword evidence="4 7" id="KW-0812">Transmembrane</keyword>
<gene>
    <name evidence="9" type="ORF">CLV93_105147</name>
</gene>
<evidence type="ECO:0000256" key="1">
    <source>
        <dbReference type="ARBA" id="ARBA00004571"/>
    </source>
</evidence>
<proteinExistence type="inferred from homology"/>
<dbReference type="InterPro" id="IPR012910">
    <property type="entry name" value="Plug_dom"/>
</dbReference>
<dbReference type="PROSITE" id="PS00018">
    <property type="entry name" value="EF_HAND_1"/>
    <property type="match status" value="1"/>
</dbReference>
<comment type="subcellular location">
    <subcellularLocation>
        <location evidence="1 7">Cell outer membrane</location>
        <topology evidence="1 7">Multi-pass membrane protein</topology>
    </subcellularLocation>
</comment>
<dbReference type="SUPFAM" id="SSF56935">
    <property type="entry name" value="Porins"/>
    <property type="match status" value="1"/>
</dbReference>
<accession>A0A2P8CCR3</accession>
<comment type="caution">
    <text evidence="9">The sequence shown here is derived from an EMBL/GenBank/DDBJ whole genome shotgun (WGS) entry which is preliminary data.</text>
</comment>
<dbReference type="GO" id="GO:0009279">
    <property type="term" value="C:cell outer membrane"/>
    <property type="evidence" value="ECO:0007669"/>
    <property type="project" value="UniProtKB-SubCell"/>
</dbReference>
<evidence type="ECO:0000259" key="8">
    <source>
        <dbReference type="Pfam" id="PF07715"/>
    </source>
</evidence>
<dbReference type="Gene3D" id="2.170.130.10">
    <property type="entry name" value="TonB-dependent receptor, plug domain"/>
    <property type="match status" value="1"/>
</dbReference>
<dbReference type="NCBIfam" id="TIGR04057">
    <property type="entry name" value="SusC_RagA_signa"/>
    <property type="match status" value="1"/>
</dbReference>
<dbReference type="InterPro" id="IPR039426">
    <property type="entry name" value="TonB-dep_rcpt-like"/>
</dbReference>
<keyword evidence="5 7" id="KW-0472">Membrane</keyword>
<evidence type="ECO:0000256" key="3">
    <source>
        <dbReference type="ARBA" id="ARBA00022452"/>
    </source>
</evidence>
<dbReference type="InterPro" id="IPR023997">
    <property type="entry name" value="TonB-dep_OMP_SusC/RagA_CS"/>
</dbReference>
<dbReference type="EMBL" id="PYGC01000005">
    <property type="protein sequence ID" value="PSK82755.1"/>
    <property type="molecule type" value="Genomic_DNA"/>
</dbReference>
<evidence type="ECO:0000256" key="4">
    <source>
        <dbReference type="ARBA" id="ARBA00022692"/>
    </source>
</evidence>
<evidence type="ECO:0000256" key="6">
    <source>
        <dbReference type="ARBA" id="ARBA00023237"/>
    </source>
</evidence>
<evidence type="ECO:0000313" key="9">
    <source>
        <dbReference type="EMBL" id="PSK82755.1"/>
    </source>
</evidence>
<comment type="similarity">
    <text evidence="7">Belongs to the TonB-dependent receptor family.</text>
</comment>
<sequence length="1090" mass="121924">MFISGLFEAKFPFGTYCFQVRQIARYEASNDFTNLTENVMKQTINFLSLRIFLSRNIRSNLLKCVLFLLVSFTSLSGFAQDSRTIRGTVVDEQGNPVIGATVALKGTTIGTATDIDGNFTLKIPANKDMIFVSFIGMKKKEINVAGKSNVKVMLEAETTQLNEMVVVGYGQQKKESVVGAIAQTTGEVLKRSAGVPDIGSALTGNLPGVITISSSGMPGEEDPKILIRAASSWNNSAPLVLVDGVERPLGDVDISSVESVSVLKDASATAVFGVKGANGVILITTKRGKMGSAKIDVSVNSTLKAPSKLPNKLDSYGALMARNIAIEHELGVYPDSWGYVTPQDIINKYRNPANLAEAERYPNVDWQEALFKKFAMSYNANVNVSGGTRVVKYFASADFLHEGDLFHVYDNGRNYQSGYGFNRLNVRSNLDFQLTKSTIFRVNLAGSNGARKSPWGQTSSSDWAVAQQWAGAYNIAPDVFLPKYSDGSWGFYPNISNVTNSAANLALAGVMTTTTTRINTDFILDQELDFVTKGLKFKGMISWDNAFVEFNRGINDLYNDAQQKWIDPKTGVAVYKKEYENNNKFDFMQGVLWNISGGEVRDRDTQRNLDYQLQLNWDRTFGRHNLTAMGLFSRKQRAIGSVIPSYREDWAFRTTYDFASKYFLEYNGAYNGSEKFSRKYRFAFFNSGALGWMISEEPFMKSIRFLDMLKLRGSYGEIGDDSGDRWLYLTQWAYGGHSSLDLNHGESPYTWYRESAVGNPDVRWETVKKLNVGADYAFLDGLFAGSIEFFQDKRMNILINGNDRAVPSYFGTTPPTANLGRVRTQGYEIQLRINKVLNNNLRLWANLSMTHAKNKILERDDPALYDSYRKQAGYAINQTRAYVDAGYINTYDQLYGSPAHDTNDSYKLPGDYYIIDFNGDGVIDSKDLIPYGFSDAPQNTYNATVGFEWKGFSGFVQVYGVNNVTRNVPLVSFGSKLNTVYDMGTWWSRATPNADVTVPRWLSTPSYNDGTQYLFDGSYVRLKNAELAYTLNSGWVKKIGFRMLKVYINGNNLWVWSRMPDDRESNFAGAGSQGAYPTVRRYNLGIRFTL</sequence>
<dbReference type="InterPro" id="IPR037066">
    <property type="entry name" value="Plug_dom_sf"/>
</dbReference>
<dbReference type="FunFam" id="2.170.130.10:FF:000003">
    <property type="entry name" value="SusC/RagA family TonB-linked outer membrane protein"/>
    <property type="match status" value="1"/>
</dbReference>
<dbReference type="Proteomes" id="UP000240621">
    <property type="component" value="Unassembled WGS sequence"/>
</dbReference>
<dbReference type="Gene3D" id="2.60.40.1120">
    <property type="entry name" value="Carboxypeptidase-like, regulatory domain"/>
    <property type="match status" value="1"/>
</dbReference>
<dbReference type="SUPFAM" id="SSF49464">
    <property type="entry name" value="Carboxypeptidase regulatory domain-like"/>
    <property type="match status" value="1"/>
</dbReference>
<dbReference type="PROSITE" id="PS52016">
    <property type="entry name" value="TONB_DEPENDENT_REC_3"/>
    <property type="match status" value="1"/>
</dbReference>
<dbReference type="NCBIfam" id="TIGR04056">
    <property type="entry name" value="OMP_RagA_SusC"/>
    <property type="match status" value="1"/>
</dbReference>
<organism evidence="9 10">
    <name type="scientific">Prolixibacter denitrificans</name>
    <dbReference type="NCBI Taxonomy" id="1541063"/>
    <lineage>
        <taxon>Bacteria</taxon>
        <taxon>Pseudomonadati</taxon>
        <taxon>Bacteroidota</taxon>
        <taxon>Bacteroidia</taxon>
        <taxon>Marinilabiliales</taxon>
        <taxon>Prolixibacteraceae</taxon>
        <taxon>Prolixibacter</taxon>
    </lineage>
</organism>
<evidence type="ECO:0000313" key="10">
    <source>
        <dbReference type="Proteomes" id="UP000240621"/>
    </source>
</evidence>
<reference evidence="9 10" key="1">
    <citation type="submission" date="2018-03" db="EMBL/GenBank/DDBJ databases">
        <title>Genomic Encyclopedia of Archaeal and Bacterial Type Strains, Phase II (KMG-II): from individual species to whole genera.</title>
        <authorList>
            <person name="Goeker M."/>
        </authorList>
    </citation>
    <scope>NUCLEOTIDE SEQUENCE [LARGE SCALE GENOMIC DNA]</scope>
    <source>
        <strain evidence="9 10">DSM 27267</strain>
    </source>
</reference>
<keyword evidence="6 7" id="KW-0998">Cell outer membrane</keyword>
<keyword evidence="2 7" id="KW-0813">Transport</keyword>
<name>A0A2P8CCR3_9BACT</name>
<evidence type="ECO:0000256" key="7">
    <source>
        <dbReference type="PROSITE-ProRule" id="PRU01360"/>
    </source>
</evidence>
<dbReference type="Pfam" id="PF13715">
    <property type="entry name" value="CarbopepD_reg_2"/>
    <property type="match status" value="1"/>
</dbReference>
<dbReference type="InterPro" id="IPR018247">
    <property type="entry name" value="EF_Hand_1_Ca_BS"/>
</dbReference>
<dbReference type="AlphaFoldDB" id="A0A2P8CCR3"/>